<name>A0A3M7R8P9_BRAPC</name>
<organism evidence="1 2">
    <name type="scientific">Brachionus plicatilis</name>
    <name type="common">Marine rotifer</name>
    <name type="synonym">Brachionus muelleri</name>
    <dbReference type="NCBI Taxonomy" id="10195"/>
    <lineage>
        <taxon>Eukaryota</taxon>
        <taxon>Metazoa</taxon>
        <taxon>Spiralia</taxon>
        <taxon>Gnathifera</taxon>
        <taxon>Rotifera</taxon>
        <taxon>Eurotatoria</taxon>
        <taxon>Monogononta</taxon>
        <taxon>Pseudotrocha</taxon>
        <taxon>Ploima</taxon>
        <taxon>Brachionidae</taxon>
        <taxon>Brachionus</taxon>
    </lineage>
</organism>
<protein>
    <submittedName>
        <fullName evidence="1">Uncharacterized protein</fullName>
    </submittedName>
</protein>
<keyword evidence="2" id="KW-1185">Reference proteome</keyword>
<sequence>MIECIPKIFCKSFNLQPNGGPFKDGNSESKKITKQFQAIFHKMELSLRMIFFLVQIILKDDIVFIHSNKYSCDLNKFCKYHPNIFSATTQQFNFNNLLILCLCFEDLQILRFNNIDLNMNRRLQDINL</sequence>
<reference evidence="1 2" key="1">
    <citation type="journal article" date="2018" name="Sci. Rep.">
        <title>Genomic signatures of local adaptation to the degree of environmental predictability in rotifers.</title>
        <authorList>
            <person name="Franch-Gras L."/>
            <person name="Hahn C."/>
            <person name="Garcia-Roger E.M."/>
            <person name="Carmona M.J."/>
            <person name="Serra M."/>
            <person name="Gomez A."/>
        </authorList>
    </citation>
    <scope>NUCLEOTIDE SEQUENCE [LARGE SCALE GENOMIC DNA]</scope>
    <source>
        <strain evidence="1">HYR1</strain>
    </source>
</reference>
<gene>
    <name evidence="1" type="ORF">BpHYR1_052745</name>
</gene>
<dbReference type="EMBL" id="REGN01003975">
    <property type="protein sequence ID" value="RNA19794.1"/>
    <property type="molecule type" value="Genomic_DNA"/>
</dbReference>
<evidence type="ECO:0000313" key="1">
    <source>
        <dbReference type="EMBL" id="RNA19794.1"/>
    </source>
</evidence>
<evidence type="ECO:0000313" key="2">
    <source>
        <dbReference type="Proteomes" id="UP000276133"/>
    </source>
</evidence>
<dbReference type="Proteomes" id="UP000276133">
    <property type="component" value="Unassembled WGS sequence"/>
</dbReference>
<dbReference type="AlphaFoldDB" id="A0A3M7R8P9"/>
<accession>A0A3M7R8P9</accession>
<comment type="caution">
    <text evidence="1">The sequence shown here is derived from an EMBL/GenBank/DDBJ whole genome shotgun (WGS) entry which is preliminary data.</text>
</comment>
<proteinExistence type="predicted"/>